<keyword evidence="3" id="KW-1185">Reference proteome</keyword>
<protein>
    <recommendedName>
        <fullName evidence="1">F-box domain-containing protein</fullName>
    </recommendedName>
</protein>
<evidence type="ECO:0000313" key="3">
    <source>
        <dbReference type="Proteomes" id="UP001202328"/>
    </source>
</evidence>
<dbReference type="Gene3D" id="1.20.1280.50">
    <property type="match status" value="1"/>
</dbReference>
<dbReference type="Proteomes" id="UP001202328">
    <property type="component" value="Unassembled WGS sequence"/>
</dbReference>
<dbReference type="AlphaFoldDB" id="A0AAD4S8X5"/>
<organism evidence="2 3">
    <name type="scientific">Papaver atlanticum</name>
    <dbReference type="NCBI Taxonomy" id="357466"/>
    <lineage>
        <taxon>Eukaryota</taxon>
        <taxon>Viridiplantae</taxon>
        <taxon>Streptophyta</taxon>
        <taxon>Embryophyta</taxon>
        <taxon>Tracheophyta</taxon>
        <taxon>Spermatophyta</taxon>
        <taxon>Magnoliopsida</taxon>
        <taxon>Ranunculales</taxon>
        <taxon>Papaveraceae</taxon>
        <taxon>Papaveroideae</taxon>
        <taxon>Papaver</taxon>
    </lineage>
</organism>
<dbReference type="InterPro" id="IPR036047">
    <property type="entry name" value="F-box-like_dom_sf"/>
</dbReference>
<name>A0AAD4S8X5_9MAGN</name>
<sequence length="105" mass="12083">MGNLDSLPVEIILKILKGFDIDSVIEYRLVSRSWNYPVYHRLLDYLRETQLESEQKLKEIKSQLGRLSYIKSIIGFVKRGIIDAQRNSGGPDALFGRTNSLFSHL</sequence>
<dbReference type="InterPro" id="IPR001810">
    <property type="entry name" value="F-box_dom"/>
</dbReference>
<accession>A0AAD4S8X5</accession>
<reference evidence="2" key="1">
    <citation type="submission" date="2022-04" db="EMBL/GenBank/DDBJ databases">
        <title>A functionally conserved STORR gene fusion in Papaver species that diverged 16.8 million years ago.</title>
        <authorList>
            <person name="Catania T."/>
        </authorList>
    </citation>
    <scope>NUCLEOTIDE SEQUENCE</scope>
    <source>
        <strain evidence="2">S-188037</strain>
    </source>
</reference>
<proteinExistence type="predicted"/>
<dbReference type="PROSITE" id="PS50181">
    <property type="entry name" value="FBOX"/>
    <property type="match status" value="1"/>
</dbReference>
<feature type="domain" description="F-box" evidence="1">
    <location>
        <begin position="1"/>
        <end position="49"/>
    </location>
</feature>
<comment type="caution">
    <text evidence="2">The sequence shown here is derived from an EMBL/GenBank/DDBJ whole genome shotgun (WGS) entry which is preliminary data.</text>
</comment>
<gene>
    <name evidence="2" type="ORF">MKW98_001631</name>
</gene>
<evidence type="ECO:0000313" key="2">
    <source>
        <dbReference type="EMBL" id="KAI3873982.1"/>
    </source>
</evidence>
<dbReference type="Pfam" id="PF12937">
    <property type="entry name" value="F-box-like"/>
    <property type="match status" value="1"/>
</dbReference>
<evidence type="ECO:0000259" key="1">
    <source>
        <dbReference type="PROSITE" id="PS50181"/>
    </source>
</evidence>
<dbReference type="SUPFAM" id="SSF81383">
    <property type="entry name" value="F-box domain"/>
    <property type="match status" value="1"/>
</dbReference>
<dbReference type="EMBL" id="JAJJMB010012717">
    <property type="protein sequence ID" value="KAI3873982.1"/>
    <property type="molecule type" value="Genomic_DNA"/>
</dbReference>